<dbReference type="EMBL" id="MHSW01000016">
    <property type="protein sequence ID" value="OHA51910.1"/>
    <property type="molecule type" value="Genomic_DNA"/>
</dbReference>
<evidence type="ECO:0000256" key="1">
    <source>
        <dbReference type="ARBA" id="ARBA00010797"/>
    </source>
</evidence>
<reference evidence="6 7" key="1">
    <citation type="journal article" date="2016" name="Nat. Commun.">
        <title>Thousands of microbial genomes shed light on interconnected biogeochemical processes in an aquifer system.</title>
        <authorList>
            <person name="Anantharaman K."/>
            <person name="Brown C.T."/>
            <person name="Hug L.A."/>
            <person name="Sharon I."/>
            <person name="Castelle C.J."/>
            <person name="Probst A.J."/>
            <person name="Thomas B.C."/>
            <person name="Singh A."/>
            <person name="Wilkins M.J."/>
            <person name="Karaoz U."/>
            <person name="Brodie E.L."/>
            <person name="Williams K.H."/>
            <person name="Hubbard S.S."/>
            <person name="Banfield J.F."/>
        </authorList>
    </citation>
    <scope>NUCLEOTIDE SEQUENCE [LARGE SCALE GENOMIC DNA]</scope>
</reference>
<comment type="similarity">
    <text evidence="1">Belongs to the bacterial ribosomal protein bL27 family.</text>
</comment>
<evidence type="ECO:0000313" key="7">
    <source>
        <dbReference type="Proteomes" id="UP000176951"/>
    </source>
</evidence>
<dbReference type="InterPro" id="IPR001684">
    <property type="entry name" value="Ribosomal_bL27"/>
</dbReference>
<dbReference type="GO" id="GO:1990904">
    <property type="term" value="C:ribonucleoprotein complex"/>
    <property type="evidence" value="ECO:0007669"/>
    <property type="project" value="UniProtKB-KW"/>
</dbReference>
<sequence>MSKTKASGSTKLGRDSISKRLGIKLFAGEKAKIGSILVRQRGTKFLPGKNVKRADDDTLFALSTGTVKFKTIKKKRFDGRMRLTSVVSIE</sequence>
<dbReference type="NCBIfam" id="TIGR00062">
    <property type="entry name" value="L27"/>
    <property type="match status" value="1"/>
</dbReference>
<accession>A0A1G2PU92</accession>
<dbReference type="Gene3D" id="2.40.50.100">
    <property type="match status" value="1"/>
</dbReference>
<dbReference type="SUPFAM" id="SSF110324">
    <property type="entry name" value="Ribosomal L27 protein-like"/>
    <property type="match status" value="1"/>
</dbReference>
<keyword evidence="2 6" id="KW-0689">Ribosomal protein</keyword>
<dbReference type="PRINTS" id="PR00063">
    <property type="entry name" value="RIBOSOMALL27"/>
</dbReference>
<evidence type="ECO:0000256" key="2">
    <source>
        <dbReference type="ARBA" id="ARBA00022980"/>
    </source>
</evidence>
<name>A0A1G2PU92_9BACT</name>
<evidence type="ECO:0000256" key="5">
    <source>
        <dbReference type="ARBA" id="ARBA00035477"/>
    </source>
</evidence>
<dbReference type="PROSITE" id="PS00831">
    <property type="entry name" value="RIBOSOMAL_L27"/>
    <property type="match status" value="1"/>
</dbReference>
<dbReference type="GO" id="GO:0006412">
    <property type="term" value="P:translation"/>
    <property type="evidence" value="ECO:0007669"/>
    <property type="project" value="InterPro"/>
</dbReference>
<evidence type="ECO:0000256" key="4">
    <source>
        <dbReference type="ARBA" id="ARBA00035175"/>
    </source>
</evidence>
<dbReference type="InterPro" id="IPR018261">
    <property type="entry name" value="Ribosomal_bL27_CS"/>
</dbReference>
<proteinExistence type="inferred from homology"/>
<dbReference type="GO" id="GO:0005840">
    <property type="term" value="C:ribosome"/>
    <property type="evidence" value="ECO:0007669"/>
    <property type="project" value="UniProtKB-KW"/>
</dbReference>
<organism evidence="6 7">
    <name type="scientific">Candidatus Terrybacteria bacterium RIFCSPLOWO2_01_FULL_40_23</name>
    <dbReference type="NCBI Taxonomy" id="1802366"/>
    <lineage>
        <taxon>Bacteria</taxon>
        <taxon>Candidatus Terryibacteriota</taxon>
    </lineage>
</organism>
<comment type="caution">
    <text evidence="6">The sequence shown here is derived from an EMBL/GenBank/DDBJ whole genome shotgun (WGS) entry which is preliminary data.</text>
</comment>
<dbReference type="GO" id="GO:0003735">
    <property type="term" value="F:structural constituent of ribosome"/>
    <property type="evidence" value="ECO:0007669"/>
    <property type="project" value="InterPro"/>
</dbReference>
<dbReference type="PANTHER" id="PTHR15893:SF0">
    <property type="entry name" value="LARGE RIBOSOMAL SUBUNIT PROTEIN BL27M"/>
    <property type="match status" value="1"/>
</dbReference>
<protein>
    <recommendedName>
        <fullName evidence="4">Large ribosomal subunit protein bL27</fullName>
    </recommendedName>
    <alternativeName>
        <fullName evidence="5">50S ribosomal protein L27</fullName>
    </alternativeName>
</protein>
<evidence type="ECO:0000256" key="3">
    <source>
        <dbReference type="ARBA" id="ARBA00023274"/>
    </source>
</evidence>
<gene>
    <name evidence="6" type="ORF">A3A97_01795</name>
</gene>
<dbReference type="Proteomes" id="UP000176951">
    <property type="component" value="Unassembled WGS sequence"/>
</dbReference>
<dbReference type="Pfam" id="PF01016">
    <property type="entry name" value="Ribosomal_L27"/>
    <property type="match status" value="1"/>
</dbReference>
<evidence type="ECO:0000313" key="6">
    <source>
        <dbReference type="EMBL" id="OHA51910.1"/>
    </source>
</evidence>
<dbReference type="PANTHER" id="PTHR15893">
    <property type="entry name" value="RIBOSOMAL PROTEIN L27"/>
    <property type="match status" value="1"/>
</dbReference>
<dbReference type="FunFam" id="2.40.50.100:FF:000020">
    <property type="entry name" value="50S ribosomal protein L27"/>
    <property type="match status" value="1"/>
</dbReference>
<keyword evidence="3" id="KW-0687">Ribonucleoprotein</keyword>
<dbReference type="AlphaFoldDB" id="A0A1G2PU92"/>